<protein>
    <submittedName>
        <fullName evidence="3">Recombinase family protein</fullName>
    </submittedName>
</protein>
<evidence type="ECO:0000259" key="2">
    <source>
        <dbReference type="PROSITE" id="PS51737"/>
    </source>
</evidence>
<dbReference type="GO" id="GO:0000150">
    <property type="term" value="F:DNA strand exchange activity"/>
    <property type="evidence" value="ECO:0007669"/>
    <property type="project" value="InterPro"/>
</dbReference>
<feature type="region of interest" description="Disordered" evidence="1">
    <location>
        <begin position="410"/>
        <end position="458"/>
    </location>
</feature>
<dbReference type="RefSeq" id="WP_251918964.1">
    <property type="nucleotide sequence ID" value="NZ_JAMRXG010000037.1"/>
</dbReference>
<dbReference type="SUPFAM" id="SSF53041">
    <property type="entry name" value="Resolvase-like"/>
    <property type="match status" value="1"/>
</dbReference>
<evidence type="ECO:0000256" key="1">
    <source>
        <dbReference type="SAM" id="MobiDB-lite"/>
    </source>
</evidence>
<dbReference type="GO" id="GO:0003677">
    <property type="term" value="F:DNA binding"/>
    <property type="evidence" value="ECO:0007669"/>
    <property type="project" value="InterPro"/>
</dbReference>
<dbReference type="Pfam" id="PF00239">
    <property type="entry name" value="Resolvase"/>
    <property type="match status" value="1"/>
</dbReference>
<dbReference type="Proteomes" id="UP001139157">
    <property type="component" value="Unassembled WGS sequence"/>
</dbReference>
<dbReference type="PANTHER" id="PTHR30461">
    <property type="entry name" value="DNA-INVERTASE FROM LAMBDOID PROPHAGE"/>
    <property type="match status" value="1"/>
</dbReference>
<dbReference type="InterPro" id="IPR050639">
    <property type="entry name" value="SSR_resolvase"/>
</dbReference>
<reference evidence="3" key="1">
    <citation type="submission" date="2022-06" db="EMBL/GenBank/DDBJ databases">
        <title>Novel species in genus nocardia.</title>
        <authorList>
            <person name="Li F."/>
        </authorList>
    </citation>
    <scope>NUCLEOTIDE SEQUENCE</scope>
    <source>
        <strain evidence="3">CDC141</strain>
    </source>
</reference>
<gene>
    <name evidence="3" type="ORF">NDR86_36930</name>
</gene>
<sequence>MVVGVNGSQLVGRLGDKATNSPSFFRPDPRLSDASCSTEDNQDPETSYNWQFARGTALAPGRIVETYFDTGHSRSVPWDRRPEASRLLADLKNPERTWTAIVVGEGQRCWYGNQFSLVAPRLTAYGIEIWIPELGGRYDPHNTAHNMMMSMLGGMSQSERQHVQQRTRAAMDVQVLNEGRHQGGRPPYGYTVVDGPPHPNPARAAAGTKLRILLIDNNTAAVVQRIFREYIAGTGLKAIADNLNRDGIPCPSAYRPEQNTHRSGQGWHKTTVDAILNNPRYTGYAVFGRTTKHEELLDPDDVAAGHIVRFRRSTPDRVIRSRKPAHPPIVSVATFTEAQLVRRRRAGSSIRSKTQLERARQSSPHVYQFRSRIRCGICHRKMQGGTPHGHVYYRCVARTLPPGTRYKPITRKPSTCAKHTSSTRSTPGSPDYSARAIEHEQSKPWYPRKATTTTTSVA</sequence>
<dbReference type="Gene3D" id="3.90.1750.20">
    <property type="entry name" value="Putative Large Serine Recombinase, Chain B, Domain 2"/>
    <property type="match status" value="1"/>
</dbReference>
<dbReference type="PANTHER" id="PTHR30461:SF23">
    <property type="entry name" value="DNA RECOMBINASE-RELATED"/>
    <property type="match status" value="1"/>
</dbReference>
<feature type="compositionally biased region" description="Polar residues" evidence="1">
    <location>
        <begin position="34"/>
        <end position="46"/>
    </location>
</feature>
<dbReference type="PROSITE" id="PS51737">
    <property type="entry name" value="RECOMBINASE_DNA_BIND"/>
    <property type="match status" value="1"/>
</dbReference>
<dbReference type="InterPro" id="IPR006119">
    <property type="entry name" value="Resolv_N"/>
</dbReference>
<dbReference type="Gene3D" id="3.40.50.1390">
    <property type="entry name" value="Resolvase, N-terminal catalytic domain"/>
    <property type="match status" value="1"/>
</dbReference>
<organism evidence="3 4">
    <name type="scientific">Nocardia pulmonis</name>
    <dbReference type="NCBI Taxonomy" id="2951408"/>
    <lineage>
        <taxon>Bacteria</taxon>
        <taxon>Bacillati</taxon>
        <taxon>Actinomycetota</taxon>
        <taxon>Actinomycetes</taxon>
        <taxon>Mycobacteriales</taxon>
        <taxon>Nocardiaceae</taxon>
        <taxon>Nocardia</taxon>
    </lineage>
</organism>
<proteinExistence type="predicted"/>
<dbReference type="SMART" id="SM00857">
    <property type="entry name" value="Resolvase"/>
    <property type="match status" value="1"/>
</dbReference>
<dbReference type="Pfam" id="PF07508">
    <property type="entry name" value="Recombinase"/>
    <property type="match status" value="1"/>
</dbReference>
<evidence type="ECO:0000313" key="4">
    <source>
        <dbReference type="Proteomes" id="UP001139157"/>
    </source>
</evidence>
<dbReference type="InterPro" id="IPR011109">
    <property type="entry name" value="DNA_bind_recombinase_dom"/>
</dbReference>
<evidence type="ECO:0000313" key="3">
    <source>
        <dbReference type="EMBL" id="MCM6779077.1"/>
    </source>
</evidence>
<name>A0A9X2J0D9_9NOCA</name>
<feature type="region of interest" description="Disordered" evidence="1">
    <location>
        <begin position="12"/>
        <end position="46"/>
    </location>
</feature>
<dbReference type="InterPro" id="IPR038109">
    <property type="entry name" value="DNA_bind_recomb_sf"/>
</dbReference>
<comment type="caution">
    <text evidence="3">The sequence shown here is derived from an EMBL/GenBank/DDBJ whole genome shotgun (WGS) entry which is preliminary data.</text>
</comment>
<keyword evidence="4" id="KW-1185">Reference proteome</keyword>
<dbReference type="AlphaFoldDB" id="A0A9X2J0D9"/>
<dbReference type="EMBL" id="JAMRXG010000037">
    <property type="protein sequence ID" value="MCM6779077.1"/>
    <property type="molecule type" value="Genomic_DNA"/>
</dbReference>
<dbReference type="InterPro" id="IPR036162">
    <property type="entry name" value="Resolvase-like_N_sf"/>
</dbReference>
<feature type="domain" description="Recombinase" evidence="2">
    <location>
        <begin position="187"/>
        <end position="348"/>
    </location>
</feature>
<accession>A0A9X2J0D9</accession>
<feature type="non-terminal residue" evidence="3">
    <location>
        <position position="458"/>
    </location>
</feature>
<feature type="compositionally biased region" description="Polar residues" evidence="1">
    <location>
        <begin position="417"/>
        <end position="428"/>
    </location>
</feature>